<reference evidence="8 9" key="1">
    <citation type="journal article" date="2015" name="Genome Announc.">
        <title>Expanding the biotechnology potential of lactobacilli through comparative genomics of 213 strains and associated genera.</title>
        <authorList>
            <person name="Sun Z."/>
            <person name="Harris H.M."/>
            <person name="McCann A."/>
            <person name="Guo C."/>
            <person name="Argimon S."/>
            <person name="Zhang W."/>
            <person name="Yang X."/>
            <person name="Jeffery I.B."/>
            <person name="Cooney J.C."/>
            <person name="Kagawa T.F."/>
            <person name="Liu W."/>
            <person name="Song Y."/>
            <person name="Salvetti E."/>
            <person name="Wrobel A."/>
            <person name="Rasinkangas P."/>
            <person name="Parkhill J."/>
            <person name="Rea M.C."/>
            <person name="O'Sullivan O."/>
            <person name="Ritari J."/>
            <person name="Douillard F.P."/>
            <person name="Paul Ross R."/>
            <person name="Yang R."/>
            <person name="Briner A.E."/>
            <person name="Felis G.E."/>
            <person name="de Vos W.M."/>
            <person name="Barrangou R."/>
            <person name="Klaenhammer T.R."/>
            <person name="Caufield P.W."/>
            <person name="Cui Y."/>
            <person name="Zhang H."/>
            <person name="O'Toole P.W."/>
        </authorList>
    </citation>
    <scope>NUCLEOTIDE SEQUENCE [LARGE SCALE GENOMIC DNA]</scope>
    <source>
        <strain evidence="8 9">DSM 15945</strain>
    </source>
</reference>
<comment type="caution">
    <text evidence="8">The sequence shown here is derived from an EMBL/GenBank/DDBJ whole genome shotgun (WGS) entry which is preliminary data.</text>
</comment>
<dbReference type="GO" id="GO:0003723">
    <property type="term" value="F:RNA binding"/>
    <property type="evidence" value="ECO:0007669"/>
    <property type="project" value="InterPro"/>
</dbReference>
<keyword evidence="9" id="KW-1185">Reference proteome</keyword>
<dbReference type="GO" id="GO:0031119">
    <property type="term" value="P:tRNA pseudouridine synthesis"/>
    <property type="evidence" value="ECO:0007669"/>
    <property type="project" value="UniProtKB-UniRule"/>
</dbReference>
<dbReference type="RefSeq" id="WP_056956399.1">
    <property type="nucleotide sequence ID" value="NZ_AZFJ01000037.1"/>
</dbReference>
<dbReference type="InterPro" id="IPR014780">
    <property type="entry name" value="tRNA_psdUridine_synth_TruB"/>
</dbReference>
<dbReference type="OrthoDB" id="9802309at2"/>
<evidence type="ECO:0000256" key="3">
    <source>
        <dbReference type="ARBA" id="ARBA00022694"/>
    </source>
</evidence>
<feature type="domain" description="tRNA pseudouridylate synthase B C-terminal" evidence="7">
    <location>
        <begin position="180"/>
        <end position="231"/>
    </location>
</feature>
<dbReference type="EC" id="5.4.99.25" evidence="5"/>
<evidence type="ECO:0000259" key="6">
    <source>
        <dbReference type="Pfam" id="PF01509"/>
    </source>
</evidence>
<gene>
    <name evidence="5" type="primary">truB</name>
    <name evidence="8" type="ORF">FC50_GL000401</name>
</gene>
<evidence type="ECO:0000313" key="8">
    <source>
        <dbReference type="EMBL" id="KRL86757.1"/>
    </source>
</evidence>
<keyword evidence="4 5" id="KW-0413">Isomerase</keyword>
<protein>
    <recommendedName>
        <fullName evidence="5">tRNA pseudouridine synthase B</fullName>
        <ecNumber evidence="5">5.4.99.25</ecNumber>
    </recommendedName>
    <alternativeName>
        <fullName evidence="5">tRNA pseudouridine(55) synthase</fullName>
        <shortName evidence="5">Psi55 synthase</shortName>
    </alternativeName>
    <alternativeName>
        <fullName evidence="5">tRNA pseudouridylate synthase</fullName>
    </alternativeName>
    <alternativeName>
        <fullName evidence="5">tRNA-uridine isomerase</fullName>
    </alternativeName>
</protein>
<dbReference type="InterPro" id="IPR002501">
    <property type="entry name" value="PsdUridine_synth_N"/>
</dbReference>
<dbReference type="InterPro" id="IPR032819">
    <property type="entry name" value="TruB_C"/>
</dbReference>
<evidence type="ECO:0000256" key="5">
    <source>
        <dbReference type="HAMAP-Rule" id="MF_01080"/>
    </source>
</evidence>
<dbReference type="NCBIfam" id="TIGR00431">
    <property type="entry name" value="TruB"/>
    <property type="match status" value="1"/>
</dbReference>
<dbReference type="InterPro" id="IPR020103">
    <property type="entry name" value="PsdUridine_synth_cat_dom_sf"/>
</dbReference>
<name>A0A0R1U6R0_9LACO</name>
<evidence type="ECO:0000256" key="4">
    <source>
        <dbReference type="ARBA" id="ARBA00023235"/>
    </source>
</evidence>
<keyword evidence="3 5" id="KW-0819">tRNA processing</keyword>
<sequence length="312" mass="33869">MDGLLPINKPRGMTSADVVYKVRKILHIKKIGHSGTLDPNVDGVLPLAIGTATKAITQLQSGGKVYTGEVTLGFATTTEDLDGEVVTRTPLTAPIADDAIDTAMATFNGDIIQVAPMYSAVRVNGRRLYEYARAGETVARPERHAHISEFVRTSATSFDADAGTQSFTFRATVSKGTYIRTLSVDLGRKLGFAAVMSQLTRQQSGGFALADSVTLEQLAQAAADGTVDTLIDGVDWAYGELPALDLTDAQWQIVQHGHSFLTQETTAPRIRVYRDNVMKGIYRFVDGAYKPETMYLGNTVPRATRSGRRHQE</sequence>
<dbReference type="CDD" id="cd02573">
    <property type="entry name" value="PseudoU_synth_EcTruB"/>
    <property type="match status" value="1"/>
</dbReference>
<evidence type="ECO:0000259" key="7">
    <source>
        <dbReference type="Pfam" id="PF16198"/>
    </source>
</evidence>
<dbReference type="AlphaFoldDB" id="A0A0R1U6R0"/>
<dbReference type="GO" id="GO:1990481">
    <property type="term" value="P:mRNA pseudouridine synthesis"/>
    <property type="evidence" value="ECO:0007669"/>
    <property type="project" value="TreeGrafter"/>
</dbReference>
<evidence type="ECO:0000313" key="9">
    <source>
        <dbReference type="Proteomes" id="UP000051922"/>
    </source>
</evidence>
<dbReference type="Pfam" id="PF01509">
    <property type="entry name" value="TruB_N"/>
    <property type="match status" value="1"/>
</dbReference>
<comment type="similarity">
    <text evidence="2 5">Belongs to the pseudouridine synthase TruB family. Type 1 subfamily.</text>
</comment>
<dbReference type="Proteomes" id="UP000051922">
    <property type="component" value="Unassembled WGS sequence"/>
</dbReference>
<comment type="catalytic activity">
    <reaction evidence="1 5">
        <text>uridine(55) in tRNA = pseudouridine(55) in tRNA</text>
        <dbReference type="Rhea" id="RHEA:42532"/>
        <dbReference type="Rhea" id="RHEA-COMP:10101"/>
        <dbReference type="Rhea" id="RHEA-COMP:10102"/>
        <dbReference type="ChEBI" id="CHEBI:65314"/>
        <dbReference type="ChEBI" id="CHEBI:65315"/>
        <dbReference type="EC" id="5.4.99.25"/>
    </reaction>
</comment>
<evidence type="ECO:0000256" key="1">
    <source>
        <dbReference type="ARBA" id="ARBA00000385"/>
    </source>
</evidence>
<dbReference type="PANTHER" id="PTHR13767:SF2">
    <property type="entry name" value="PSEUDOURIDYLATE SYNTHASE TRUB1"/>
    <property type="match status" value="1"/>
</dbReference>
<dbReference type="STRING" id="1423783.FC50_GL000401"/>
<dbReference type="FunFam" id="3.30.2350.10:FF:000011">
    <property type="entry name" value="tRNA pseudouridine synthase B"/>
    <property type="match status" value="1"/>
</dbReference>
<dbReference type="PATRIC" id="fig|1423783.4.peg.416"/>
<dbReference type="GO" id="GO:0160148">
    <property type="term" value="F:tRNA pseudouridine(55) synthase activity"/>
    <property type="evidence" value="ECO:0007669"/>
    <property type="project" value="UniProtKB-EC"/>
</dbReference>
<dbReference type="SUPFAM" id="SSF55120">
    <property type="entry name" value="Pseudouridine synthase"/>
    <property type="match status" value="1"/>
</dbReference>
<accession>A0A0R1U6R0</accession>
<evidence type="ECO:0000256" key="2">
    <source>
        <dbReference type="ARBA" id="ARBA00005642"/>
    </source>
</evidence>
<feature type="active site" description="Nucleophile" evidence="5">
    <location>
        <position position="38"/>
    </location>
</feature>
<dbReference type="EMBL" id="AZFJ01000037">
    <property type="protein sequence ID" value="KRL86757.1"/>
    <property type="molecule type" value="Genomic_DNA"/>
</dbReference>
<dbReference type="Pfam" id="PF16198">
    <property type="entry name" value="TruB_C_2"/>
    <property type="match status" value="1"/>
</dbReference>
<proteinExistence type="inferred from homology"/>
<comment type="function">
    <text evidence="5">Responsible for synthesis of pseudouridine from uracil-55 in the psi GC loop of transfer RNAs.</text>
</comment>
<feature type="domain" description="Pseudouridine synthase II N-terminal" evidence="6">
    <location>
        <begin position="23"/>
        <end position="179"/>
    </location>
</feature>
<dbReference type="Gene3D" id="3.30.2350.10">
    <property type="entry name" value="Pseudouridine synthase"/>
    <property type="match status" value="1"/>
</dbReference>
<dbReference type="HAMAP" id="MF_01080">
    <property type="entry name" value="TruB_bact"/>
    <property type="match status" value="1"/>
</dbReference>
<organism evidence="8 9">
    <name type="scientific">Lacticaseibacillus pantheris DSM 15945 = JCM 12539 = NBRC 106106</name>
    <dbReference type="NCBI Taxonomy" id="1423783"/>
    <lineage>
        <taxon>Bacteria</taxon>
        <taxon>Bacillati</taxon>
        <taxon>Bacillota</taxon>
        <taxon>Bacilli</taxon>
        <taxon>Lactobacillales</taxon>
        <taxon>Lactobacillaceae</taxon>
        <taxon>Lacticaseibacillus</taxon>
    </lineage>
</organism>
<dbReference type="PANTHER" id="PTHR13767">
    <property type="entry name" value="TRNA-PSEUDOURIDINE SYNTHASE"/>
    <property type="match status" value="1"/>
</dbReference>